<feature type="compositionally biased region" description="Low complexity" evidence="1">
    <location>
        <begin position="85"/>
        <end position="95"/>
    </location>
</feature>
<protein>
    <submittedName>
        <fullName evidence="2">Uncharacterized protein</fullName>
    </submittedName>
</protein>
<dbReference type="EMBL" id="BAABME010001933">
    <property type="protein sequence ID" value="GAA0152192.1"/>
    <property type="molecule type" value="Genomic_DNA"/>
</dbReference>
<dbReference type="AlphaFoldDB" id="A0AAV3PMP9"/>
<proteinExistence type="predicted"/>
<dbReference type="Proteomes" id="UP001454036">
    <property type="component" value="Unassembled WGS sequence"/>
</dbReference>
<feature type="region of interest" description="Disordered" evidence="1">
    <location>
        <begin position="85"/>
        <end position="119"/>
    </location>
</feature>
<name>A0AAV3PMP9_LITER</name>
<organism evidence="2 3">
    <name type="scientific">Lithospermum erythrorhizon</name>
    <name type="common">Purple gromwell</name>
    <name type="synonym">Lithospermum officinale var. erythrorhizon</name>
    <dbReference type="NCBI Taxonomy" id="34254"/>
    <lineage>
        <taxon>Eukaryota</taxon>
        <taxon>Viridiplantae</taxon>
        <taxon>Streptophyta</taxon>
        <taxon>Embryophyta</taxon>
        <taxon>Tracheophyta</taxon>
        <taxon>Spermatophyta</taxon>
        <taxon>Magnoliopsida</taxon>
        <taxon>eudicotyledons</taxon>
        <taxon>Gunneridae</taxon>
        <taxon>Pentapetalae</taxon>
        <taxon>asterids</taxon>
        <taxon>lamiids</taxon>
        <taxon>Boraginales</taxon>
        <taxon>Boraginaceae</taxon>
        <taxon>Boraginoideae</taxon>
        <taxon>Lithospermeae</taxon>
        <taxon>Lithospermum</taxon>
    </lineage>
</organism>
<reference evidence="2 3" key="1">
    <citation type="submission" date="2024-01" db="EMBL/GenBank/DDBJ databases">
        <title>The complete chloroplast genome sequence of Lithospermum erythrorhizon: insights into the phylogenetic relationship among Boraginaceae species and the maternal lineages of purple gromwells.</title>
        <authorList>
            <person name="Okada T."/>
            <person name="Watanabe K."/>
        </authorList>
    </citation>
    <scope>NUCLEOTIDE SEQUENCE [LARGE SCALE GENOMIC DNA]</scope>
</reference>
<gene>
    <name evidence="2" type="ORF">LIER_10733</name>
</gene>
<evidence type="ECO:0000313" key="2">
    <source>
        <dbReference type="EMBL" id="GAA0152192.1"/>
    </source>
</evidence>
<sequence>MHFYRKFSKNSMENGIMDELLTKLHSLTCQLKYIGKPITDEDLLFFTVMTTRQQYPTFSELRSLLINEEDRVKSKAHVVDPLHSSSTLYSDRTSSMRPSNHSSRPSGAYTNWKNKPLHS</sequence>
<accession>A0AAV3PMP9</accession>
<feature type="compositionally biased region" description="Polar residues" evidence="1">
    <location>
        <begin position="96"/>
        <end position="113"/>
    </location>
</feature>
<keyword evidence="3" id="KW-1185">Reference proteome</keyword>
<comment type="caution">
    <text evidence="2">The sequence shown here is derived from an EMBL/GenBank/DDBJ whole genome shotgun (WGS) entry which is preliminary data.</text>
</comment>
<evidence type="ECO:0000256" key="1">
    <source>
        <dbReference type="SAM" id="MobiDB-lite"/>
    </source>
</evidence>
<evidence type="ECO:0000313" key="3">
    <source>
        <dbReference type="Proteomes" id="UP001454036"/>
    </source>
</evidence>